<accession>A0A1I5IB35</accession>
<dbReference type="GO" id="GO:0006011">
    <property type="term" value="P:UDP-alpha-D-glucose metabolic process"/>
    <property type="evidence" value="ECO:0007669"/>
    <property type="project" value="InterPro"/>
</dbReference>
<evidence type="ECO:0000313" key="8">
    <source>
        <dbReference type="EMBL" id="SFO57396.1"/>
    </source>
</evidence>
<proteinExistence type="predicted"/>
<keyword evidence="7" id="KW-0732">Signal</keyword>
<keyword evidence="5 6" id="KW-0472">Membrane</keyword>
<dbReference type="Gene3D" id="2.60.120.260">
    <property type="entry name" value="Galactose-binding domain-like"/>
    <property type="match status" value="2"/>
</dbReference>
<dbReference type="RefSeq" id="WP_091654922.1">
    <property type="nucleotide sequence ID" value="NZ_FOVW01000008.1"/>
</dbReference>
<keyword evidence="3 6" id="KW-0812">Transmembrane</keyword>
<keyword evidence="2" id="KW-1003">Cell membrane</keyword>
<evidence type="ECO:0000256" key="2">
    <source>
        <dbReference type="ARBA" id="ARBA00022475"/>
    </source>
</evidence>
<dbReference type="PANTHER" id="PTHR39083:SF1">
    <property type="entry name" value="CYCLIC DI-GMP-BINDING PROTEIN"/>
    <property type="match status" value="1"/>
</dbReference>
<dbReference type="STRING" id="226506.SAMN04488519_108176"/>
<evidence type="ECO:0000256" key="5">
    <source>
        <dbReference type="ARBA" id="ARBA00023136"/>
    </source>
</evidence>
<organism evidence="8 9">
    <name type="scientific">Algoriphagus ornithinivorans</name>
    <dbReference type="NCBI Taxonomy" id="226506"/>
    <lineage>
        <taxon>Bacteria</taxon>
        <taxon>Pseudomonadati</taxon>
        <taxon>Bacteroidota</taxon>
        <taxon>Cytophagia</taxon>
        <taxon>Cytophagales</taxon>
        <taxon>Cyclobacteriaceae</taxon>
        <taxon>Algoriphagus</taxon>
    </lineage>
</organism>
<sequence length="687" mass="78270">MARISTKATSVFLLFLILGISNFANGQTNESPFSDFGYPEQSVIYGPRAGTVFYFKHKPRRDYENSYVHLEIIPSQLIEKKQSTITFLVGDRPVLSTFIGQYSDTIRVDLPLKRSDMASGFVKLEVKSNLFLRDEDCRDYDETGIWLEITPESFLLENFISYPKELPAWTIEEFLPEVERILIPKESLASQLEVASYLHYFFRERIGVNLPVEYLDKSNVKLIHRALVIGSGTEIQKAFSEEKSFGNTAGQGEIKMHYTSQTDSLTATPFFTSSMLLTGPDVSSIEKAIQFLFNSDLTSSALTDHVKVNKSVEKTLQYNYTLKNTYNLEELGMDTEMMTGMGKIRKNLTLPSYLSKATLRSLQLQLKINHKPVSASESGFANIYINNDLIGTYRLNETGILQVQVSPNRVTFATGSYLGIEYIYVPAGGICNTNASEFYAQIDPLESFLSPVFYRNTPLTFASFPKNFEGSPVEIWYDYAVSPKEIPSISKLIQLINTRYSGQSGFYFPKINAVSTANQVADGNTNKVLLTASPENYNDIFKEDQYIRFYKDSISYKSDEVKRFFNVSYGDDLAFIQLFNHNGSKFMMVSNQARNTEAMEMALNGVQDQFLTNSGNVLISNPKRYFFFDLRFKTVLDEEMDSQNRFLSFWETYRLFIIVVVITVIIVLLSYIFKKSESSKKNIEDAR</sequence>
<feature type="signal peptide" evidence="7">
    <location>
        <begin position="1"/>
        <end position="26"/>
    </location>
</feature>
<dbReference type="EMBL" id="FOVW01000008">
    <property type="protein sequence ID" value="SFO57396.1"/>
    <property type="molecule type" value="Genomic_DNA"/>
</dbReference>
<feature type="transmembrane region" description="Helical" evidence="6">
    <location>
        <begin position="653"/>
        <end position="673"/>
    </location>
</feature>
<dbReference type="AlphaFoldDB" id="A0A1I5IB35"/>
<keyword evidence="4 6" id="KW-1133">Transmembrane helix</keyword>
<reference evidence="9" key="1">
    <citation type="submission" date="2016-10" db="EMBL/GenBank/DDBJ databases">
        <authorList>
            <person name="Varghese N."/>
            <person name="Submissions S."/>
        </authorList>
    </citation>
    <scope>NUCLEOTIDE SEQUENCE [LARGE SCALE GENOMIC DNA]</scope>
    <source>
        <strain evidence="9">DSM 15282</strain>
    </source>
</reference>
<name>A0A1I5IB35_9BACT</name>
<keyword evidence="9" id="KW-1185">Reference proteome</keyword>
<dbReference type="Proteomes" id="UP000199564">
    <property type="component" value="Unassembled WGS sequence"/>
</dbReference>
<comment type="subcellular location">
    <subcellularLocation>
        <location evidence="1">Cell membrane</location>
        <topology evidence="1">Single-pass membrane protein</topology>
    </subcellularLocation>
</comment>
<dbReference type="PANTHER" id="PTHR39083">
    <property type="entry name" value="CYCLIC DI-GMP-BINDING PROTEIN"/>
    <property type="match status" value="1"/>
</dbReference>
<evidence type="ECO:0000256" key="1">
    <source>
        <dbReference type="ARBA" id="ARBA00004162"/>
    </source>
</evidence>
<evidence type="ECO:0000256" key="3">
    <source>
        <dbReference type="ARBA" id="ARBA00022692"/>
    </source>
</evidence>
<evidence type="ECO:0000256" key="4">
    <source>
        <dbReference type="ARBA" id="ARBA00022989"/>
    </source>
</evidence>
<evidence type="ECO:0000256" key="6">
    <source>
        <dbReference type="SAM" id="Phobius"/>
    </source>
</evidence>
<gene>
    <name evidence="8" type="ORF">SAMN04488519_108176</name>
</gene>
<protein>
    <submittedName>
        <fullName evidence="8">Cellulose synthase subunit</fullName>
    </submittedName>
</protein>
<dbReference type="InterPro" id="IPR018513">
    <property type="entry name" value="Cell_synthase_bac"/>
</dbReference>
<dbReference type="Pfam" id="PF03170">
    <property type="entry name" value="BcsB"/>
    <property type="match status" value="2"/>
</dbReference>
<feature type="chain" id="PRO_5011659222" evidence="7">
    <location>
        <begin position="27"/>
        <end position="687"/>
    </location>
</feature>
<evidence type="ECO:0000256" key="7">
    <source>
        <dbReference type="SAM" id="SignalP"/>
    </source>
</evidence>
<dbReference type="GO" id="GO:0005886">
    <property type="term" value="C:plasma membrane"/>
    <property type="evidence" value="ECO:0007669"/>
    <property type="project" value="UniProtKB-SubCell"/>
</dbReference>
<evidence type="ECO:0000313" key="9">
    <source>
        <dbReference type="Proteomes" id="UP000199564"/>
    </source>
</evidence>